<gene>
    <name evidence="1" type="ORF">HMPREF9386_0875</name>
</gene>
<evidence type="ECO:0000313" key="1">
    <source>
        <dbReference type="EMBL" id="EGF15031.1"/>
    </source>
</evidence>
<dbReference type="HOGENOM" id="CLU_908517_0_0_9"/>
<accession>F2C6J5</accession>
<name>F2C6J5_STRSA</name>
<protein>
    <submittedName>
        <fullName evidence="1">Uncharacterized protein</fullName>
    </submittedName>
</protein>
<dbReference type="EMBL" id="AFBD01000003">
    <property type="protein sequence ID" value="EGF15031.1"/>
    <property type="molecule type" value="Genomic_DNA"/>
</dbReference>
<comment type="caution">
    <text evidence="1">The sequence shown here is derived from an EMBL/GenBank/DDBJ whole genome shotgun (WGS) entry which is preliminary data.</text>
</comment>
<evidence type="ECO:0000313" key="2">
    <source>
        <dbReference type="Proteomes" id="UP000005955"/>
    </source>
</evidence>
<dbReference type="AlphaFoldDB" id="F2C6J5"/>
<dbReference type="Proteomes" id="UP000005955">
    <property type="component" value="Unassembled WGS sequence"/>
</dbReference>
<dbReference type="PATRIC" id="fig|888813.3.peg.857"/>
<sequence>MSMGKKKAKTRPKIPKEPDLSSAMQALLEEAYTLFNCELLFPLTLCTCPVCISEENIRALQTIPVRELSEVLIYEYLNAVVNKSDDDYQIRHFLPRILEMIAHYIEIRVDDSLNLDRCHFESDSWKPQELDFMRRFSRQFILDTINFRPSQADGVAVYLVMFDLAGLETDHLLDRSLWLEEADPIKALLALEEIYYYYTKDYAHFDYIFSDNPTFNQQMTDWLNSRELAQDFFPILENVLLSEEEITTTEDCRLEQLYQIFESRIEV</sequence>
<organism evidence="1 2">
    <name type="scientific">Streptococcus sanguinis SK330</name>
    <dbReference type="NCBI Taxonomy" id="888813"/>
    <lineage>
        <taxon>Bacteria</taxon>
        <taxon>Bacillati</taxon>
        <taxon>Bacillota</taxon>
        <taxon>Bacilli</taxon>
        <taxon>Lactobacillales</taxon>
        <taxon>Streptococcaceae</taxon>
        <taxon>Streptococcus</taxon>
    </lineage>
</organism>
<reference evidence="1 2" key="1">
    <citation type="submission" date="2011-02" db="EMBL/GenBank/DDBJ databases">
        <authorList>
            <person name="Muzny D."/>
            <person name="Qin X."/>
            <person name="Deng J."/>
            <person name="Jiang H."/>
            <person name="Liu Y."/>
            <person name="Qu J."/>
            <person name="Song X.-Z."/>
            <person name="Zhang L."/>
            <person name="Thornton R."/>
            <person name="Coyle M."/>
            <person name="Francisco L."/>
            <person name="Jackson L."/>
            <person name="Javaid M."/>
            <person name="Korchina V."/>
            <person name="Kovar C."/>
            <person name="Mata R."/>
            <person name="Mathew T."/>
            <person name="Ngo R."/>
            <person name="Nguyen L."/>
            <person name="Nguyen N."/>
            <person name="Okwuonu G."/>
            <person name="Ongeri F."/>
            <person name="Pham C."/>
            <person name="Simmons D."/>
            <person name="Wilczek-Boney K."/>
            <person name="Hale W."/>
            <person name="Jakkamsetti A."/>
            <person name="Pham P."/>
            <person name="Ruth R."/>
            <person name="San Lucas F."/>
            <person name="Warren J."/>
            <person name="Zhang J."/>
            <person name="Zhao Z."/>
            <person name="Zhou C."/>
            <person name="Zhu D."/>
            <person name="Lee S."/>
            <person name="Bess C."/>
            <person name="Blankenburg K."/>
            <person name="Forbes L."/>
            <person name="Fu Q."/>
            <person name="Gubbala S."/>
            <person name="Hirani K."/>
            <person name="Jayaseelan J.C."/>
            <person name="Lara F."/>
            <person name="Munidasa M."/>
            <person name="Palculict T."/>
            <person name="Patil S."/>
            <person name="Pu L.-L."/>
            <person name="Saada N."/>
            <person name="Tang L."/>
            <person name="Weissenberger G."/>
            <person name="Zhu Y."/>
            <person name="Hemphill L."/>
            <person name="Shang Y."/>
            <person name="Youmans B."/>
            <person name="Ayvaz T."/>
            <person name="Ross M."/>
            <person name="Santibanez J."/>
            <person name="Aqrawi P."/>
            <person name="Gross S."/>
            <person name="Joshi V."/>
            <person name="Fowler G."/>
            <person name="Nazareth L."/>
            <person name="Reid J."/>
            <person name="Worley K."/>
            <person name="Petrosino J."/>
            <person name="Highlander S."/>
            <person name="Gibbs R."/>
        </authorList>
    </citation>
    <scope>NUCLEOTIDE SEQUENCE [LARGE SCALE GENOMIC DNA]</scope>
    <source>
        <strain evidence="1 2">SK330</strain>
    </source>
</reference>
<proteinExistence type="predicted"/>